<keyword evidence="3 4" id="KW-0443">Lipid metabolism</keyword>
<dbReference type="SUPFAM" id="SSF51735">
    <property type="entry name" value="NAD(P)-binding Rossmann-fold domains"/>
    <property type="match status" value="1"/>
</dbReference>
<dbReference type="EnsemblMetazoa" id="tetur05g01450.1">
    <property type="protein sequence ID" value="tetur05g01450.1"/>
    <property type="gene ID" value="tetur05g01450"/>
</dbReference>
<dbReference type="eggNOG" id="KOG1221">
    <property type="taxonomic scope" value="Eukaryota"/>
</dbReference>
<comment type="catalytic activity">
    <reaction evidence="4">
        <text>a long-chain fatty acyl-CoA + 2 NADPH + 2 H(+) = a long-chain primary fatty alcohol + 2 NADP(+) + CoA</text>
        <dbReference type="Rhea" id="RHEA:52716"/>
        <dbReference type="ChEBI" id="CHEBI:15378"/>
        <dbReference type="ChEBI" id="CHEBI:57287"/>
        <dbReference type="ChEBI" id="CHEBI:57783"/>
        <dbReference type="ChEBI" id="CHEBI:58349"/>
        <dbReference type="ChEBI" id="CHEBI:77396"/>
        <dbReference type="ChEBI" id="CHEBI:83139"/>
        <dbReference type="EC" id="1.2.1.84"/>
    </reaction>
</comment>
<name>T1K461_TETUR</name>
<dbReference type="GO" id="GO:0102965">
    <property type="term" value="F:alcohol-forming long-chain fatty acyl-CoA reductase activity"/>
    <property type="evidence" value="ECO:0007669"/>
    <property type="project" value="UniProtKB-EC"/>
</dbReference>
<organism evidence="7 8">
    <name type="scientific">Tetranychus urticae</name>
    <name type="common">Two-spotted spider mite</name>
    <dbReference type="NCBI Taxonomy" id="32264"/>
    <lineage>
        <taxon>Eukaryota</taxon>
        <taxon>Metazoa</taxon>
        <taxon>Ecdysozoa</taxon>
        <taxon>Arthropoda</taxon>
        <taxon>Chelicerata</taxon>
        <taxon>Arachnida</taxon>
        <taxon>Acari</taxon>
        <taxon>Acariformes</taxon>
        <taxon>Trombidiformes</taxon>
        <taxon>Prostigmata</taxon>
        <taxon>Eleutherengona</taxon>
        <taxon>Raphignathae</taxon>
        <taxon>Tetranychoidea</taxon>
        <taxon>Tetranychidae</taxon>
        <taxon>Tetranychus</taxon>
    </lineage>
</organism>
<evidence type="ECO:0000259" key="6">
    <source>
        <dbReference type="Pfam" id="PF07993"/>
    </source>
</evidence>
<sequence length="504" mass="57434">MESEVCQFYEKRSVLVTGGTGLIGKCLVYNLLANCPDVGTIYLLLRKKREFSFDQRRERYLNYDIFKNLKTPNLLNKLVFIEGAVDAKNLGLSNDILSKVTAEVSILFHSAASVGLEAGYKGAEQAANSNLRGTMNVLELCRSMTNLACLVYVSTATAYHFKSLIEEKIYPVPCTPEQFLSVMESGDAKAIDKFLREDMKMFPNAYTLTKALSENLCQAENSNIPICIVRPPIVSSSVATPVPGWTNKMQAFNAMILLWVMGLSRCLTWDPDTRIEVAPVDYVCNVMITAAWFTGQKRPVDTVPVYNVVPSEDNSVTWRKLLEYSLDVVFESPSIKAIRWPGRQMISPKTPFKFLYSIIFQHIIFAIFSDLFLICTGSSPQICALMIKMVNTIKSVRWFLTKDWHYINTNYLALTDHLNEHDRKLFPMSMKNMDWKSYIHTGYYGIRKFVLHEDDDNTKAAIGRLRRLTMITNGAVIFAFLMIISMCFTLFLFLQYTILIHGRY</sequence>
<comment type="function">
    <text evidence="4">Catalyzes the reduction of fatty acyl-CoA to fatty alcohols.</text>
</comment>
<keyword evidence="4" id="KW-0812">Transmembrane</keyword>
<gene>
    <name evidence="7" type="primary">107360712</name>
</gene>
<feature type="domain" description="Thioester reductase (TE)" evidence="6">
    <location>
        <begin position="16"/>
        <end position="287"/>
    </location>
</feature>
<dbReference type="Pfam" id="PF07993">
    <property type="entry name" value="NAD_binding_4"/>
    <property type="match status" value="1"/>
</dbReference>
<comment type="similarity">
    <text evidence="1 4">Belongs to the fatty acyl-CoA reductase family.</text>
</comment>
<feature type="domain" description="Fatty acyl-CoA reductase C-terminal" evidence="5">
    <location>
        <begin position="362"/>
        <end position="453"/>
    </location>
</feature>
<keyword evidence="4" id="KW-0472">Membrane</keyword>
<evidence type="ECO:0000256" key="3">
    <source>
        <dbReference type="ARBA" id="ARBA00023098"/>
    </source>
</evidence>
<keyword evidence="4" id="KW-0521">NADP</keyword>
<dbReference type="InterPro" id="IPR033640">
    <property type="entry name" value="FAR_C"/>
</dbReference>
<feature type="transmembrane region" description="Helical" evidence="4">
    <location>
        <begin position="354"/>
        <end position="376"/>
    </location>
</feature>
<keyword evidence="4" id="KW-0560">Oxidoreductase</keyword>
<dbReference type="InterPro" id="IPR026055">
    <property type="entry name" value="FAR"/>
</dbReference>
<dbReference type="HOGENOM" id="CLU_024661_0_2_1"/>
<dbReference type="Proteomes" id="UP000015104">
    <property type="component" value="Unassembled WGS sequence"/>
</dbReference>
<keyword evidence="2 4" id="KW-0444">Lipid biosynthesis</keyword>
<dbReference type="GO" id="GO:0080019">
    <property type="term" value="F:alcohol-forming very long-chain fatty acyl-CoA reductase activity"/>
    <property type="evidence" value="ECO:0007669"/>
    <property type="project" value="InterPro"/>
</dbReference>
<dbReference type="KEGG" id="tut:107360712"/>
<dbReference type="GO" id="GO:0005777">
    <property type="term" value="C:peroxisome"/>
    <property type="evidence" value="ECO:0007669"/>
    <property type="project" value="TreeGrafter"/>
</dbReference>
<evidence type="ECO:0000259" key="5">
    <source>
        <dbReference type="Pfam" id="PF03015"/>
    </source>
</evidence>
<evidence type="ECO:0000313" key="7">
    <source>
        <dbReference type="EnsemblMetazoa" id="tetur05g01450.1"/>
    </source>
</evidence>
<evidence type="ECO:0000313" key="8">
    <source>
        <dbReference type="Proteomes" id="UP000015104"/>
    </source>
</evidence>
<proteinExistence type="inferred from homology"/>
<dbReference type="PANTHER" id="PTHR11011:SF60">
    <property type="entry name" value="FATTY ACYL-COA REDUCTASE-RELATED"/>
    <property type="match status" value="1"/>
</dbReference>
<dbReference type="CDD" id="cd05236">
    <property type="entry name" value="FAR-N_SDR_e"/>
    <property type="match status" value="1"/>
</dbReference>
<evidence type="ECO:0000256" key="4">
    <source>
        <dbReference type="RuleBase" id="RU363097"/>
    </source>
</evidence>
<dbReference type="EMBL" id="CAEY01001565">
    <property type="status" value="NOT_ANNOTATED_CDS"/>
    <property type="molecule type" value="Genomic_DNA"/>
</dbReference>
<reference evidence="8" key="1">
    <citation type="submission" date="2011-08" db="EMBL/GenBank/DDBJ databases">
        <authorList>
            <person name="Rombauts S."/>
        </authorList>
    </citation>
    <scope>NUCLEOTIDE SEQUENCE</scope>
    <source>
        <strain evidence="8">London</strain>
    </source>
</reference>
<dbReference type="GO" id="GO:0035336">
    <property type="term" value="P:long-chain fatty-acyl-CoA metabolic process"/>
    <property type="evidence" value="ECO:0007669"/>
    <property type="project" value="TreeGrafter"/>
</dbReference>
<dbReference type="AlphaFoldDB" id="T1K461"/>
<dbReference type="PANTHER" id="PTHR11011">
    <property type="entry name" value="MALE STERILITY PROTEIN 2-RELATED"/>
    <property type="match status" value="1"/>
</dbReference>
<dbReference type="Pfam" id="PF03015">
    <property type="entry name" value="Sterile"/>
    <property type="match status" value="1"/>
</dbReference>
<protein>
    <recommendedName>
        <fullName evidence="4">Fatty acyl-CoA reductase</fullName>
        <ecNumber evidence="4">1.2.1.84</ecNumber>
    </recommendedName>
</protein>
<dbReference type="EC" id="1.2.1.84" evidence="4"/>
<evidence type="ECO:0000256" key="1">
    <source>
        <dbReference type="ARBA" id="ARBA00005928"/>
    </source>
</evidence>
<reference evidence="7" key="2">
    <citation type="submission" date="2015-06" db="UniProtKB">
        <authorList>
            <consortium name="EnsemblMetazoa"/>
        </authorList>
    </citation>
    <scope>IDENTIFICATION</scope>
</reference>
<feature type="transmembrane region" description="Helical" evidence="4">
    <location>
        <begin position="474"/>
        <end position="498"/>
    </location>
</feature>
<evidence type="ECO:0000256" key="2">
    <source>
        <dbReference type="ARBA" id="ARBA00022516"/>
    </source>
</evidence>
<dbReference type="OrthoDB" id="429813at2759"/>
<dbReference type="CDD" id="cd09071">
    <property type="entry name" value="FAR_C"/>
    <property type="match status" value="1"/>
</dbReference>
<dbReference type="InterPro" id="IPR036291">
    <property type="entry name" value="NAD(P)-bd_dom_sf"/>
</dbReference>
<keyword evidence="4" id="KW-1133">Transmembrane helix</keyword>
<dbReference type="Gene3D" id="3.40.50.720">
    <property type="entry name" value="NAD(P)-binding Rossmann-like Domain"/>
    <property type="match status" value="1"/>
</dbReference>
<accession>T1K461</accession>
<keyword evidence="8" id="KW-1185">Reference proteome</keyword>
<dbReference type="InterPro" id="IPR013120">
    <property type="entry name" value="FAR_NAD-bd"/>
</dbReference>